<keyword evidence="3" id="KW-1185">Reference proteome</keyword>
<dbReference type="PRINTS" id="PR00420">
    <property type="entry name" value="RNGMNOXGNASE"/>
</dbReference>
<evidence type="ECO:0000259" key="1">
    <source>
        <dbReference type="Pfam" id="PF01494"/>
    </source>
</evidence>
<dbReference type="GO" id="GO:0071949">
    <property type="term" value="F:FAD binding"/>
    <property type="evidence" value="ECO:0007669"/>
    <property type="project" value="InterPro"/>
</dbReference>
<proteinExistence type="predicted"/>
<dbReference type="NCBIfam" id="NF005761">
    <property type="entry name" value="PRK07588.1"/>
    <property type="match status" value="1"/>
</dbReference>
<feature type="domain" description="FAD-binding" evidence="1">
    <location>
        <begin position="2"/>
        <end position="338"/>
    </location>
</feature>
<dbReference type="EMBL" id="ARYH01000003">
    <property type="protein sequence ID" value="KCZ83249.1"/>
    <property type="molecule type" value="Genomic_DNA"/>
</dbReference>
<protein>
    <recommendedName>
        <fullName evidence="1">FAD-binding domain-containing protein</fullName>
    </recommendedName>
</protein>
<sequence length="394" mass="43408">MKIAISGAGVAGPCLAYWLLRTGHEPTLIEESPEFRAGGYVIDFWGVGYDVAERMGLLPEILTHGYDVQELRLVKESGARAAGFNVDVFRRLTHDRYTSLPRGELAEVIFNSVKDKIETLFGETIVAIDDHGDGVSVSLKHGGTREFDMAVGADGLHSNVRHLVWGDQAGFEKPVGFHVAAFECRDYPHQDKDVYVSYTKPGLSASRFAMRDNRTLVLFIFENERLKAPLPHDLGTKKAALWDIFEDMGWEAREMLDAMDDTAEIYLDRVSQADVPQWSKGRTVLIGDAAACPSLLAGEGTGLAMTEAYVLAGELAASGGDIPAAFDAYEKRLRPFIEEKQKSARAFASSIAPKTEFGIWLRNMATHLMVIPPLADLLIGDTVKDDFHLPDYGI</sequence>
<dbReference type="InterPro" id="IPR002938">
    <property type="entry name" value="FAD-bd"/>
</dbReference>
<dbReference type="InterPro" id="IPR051704">
    <property type="entry name" value="FAD_aromatic-hydroxylase"/>
</dbReference>
<dbReference type="Proteomes" id="UP000027446">
    <property type="component" value="Unassembled WGS sequence"/>
</dbReference>
<gene>
    <name evidence="2" type="ORF">HAD_16217</name>
</gene>
<reference evidence="2 3" key="1">
    <citation type="journal article" date="2014" name="Antonie Van Leeuwenhoek">
        <title>Hyphomonas beringensis sp. nov. and Hyphomonas chukchiensis sp. nov., isolated from surface seawater of the Bering Sea and Chukchi Sea.</title>
        <authorList>
            <person name="Li C."/>
            <person name="Lai Q."/>
            <person name="Li G."/>
            <person name="Dong C."/>
            <person name="Wang J."/>
            <person name="Liao Y."/>
            <person name="Shao Z."/>
        </authorList>
    </citation>
    <scope>NUCLEOTIDE SEQUENCE [LARGE SCALE GENOMIC DNA]</scope>
    <source>
        <strain evidence="2 3">MHS-3</strain>
    </source>
</reference>
<accession>A0A069E1B9</accession>
<dbReference type="Gene3D" id="3.30.9.10">
    <property type="entry name" value="D-Amino Acid Oxidase, subunit A, domain 2"/>
    <property type="match status" value="1"/>
</dbReference>
<dbReference type="eggNOG" id="COG0654">
    <property type="taxonomic scope" value="Bacteria"/>
</dbReference>
<organism evidence="2 3">
    <name type="scientific">Hyphomonas adhaerens MHS-3</name>
    <dbReference type="NCBI Taxonomy" id="1280949"/>
    <lineage>
        <taxon>Bacteria</taxon>
        <taxon>Pseudomonadati</taxon>
        <taxon>Pseudomonadota</taxon>
        <taxon>Alphaproteobacteria</taxon>
        <taxon>Hyphomonadales</taxon>
        <taxon>Hyphomonadaceae</taxon>
        <taxon>Hyphomonas</taxon>
    </lineage>
</organism>
<dbReference type="OrthoDB" id="4230779at2"/>
<dbReference type="Pfam" id="PF01494">
    <property type="entry name" value="FAD_binding_3"/>
    <property type="match status" value="1"/>
</dbReference>
<dbReference type="STRING" id="1280949.HAD_16217"/>
<evidence type="ECO:0000313" key="3">
    <source>
        <dbReference type="Proteomes" id="UP000027446"/>
    </source>
</evidence>
<evidence type="ECO:0000313" key="2">
    <source>
        <dbReference type="EMBL" id="KCZ83249.1"/>
    </source>
</evidence>
<dbReference type="SUPFAM" id="SSF51905">
    <property type="entry name" value="FAD/NAD(P)-binding domain"/>
    <property type="match status" value="1"/>
</dbReference>
<dbReference type="InterPro" id="IPR036188">
    <property type="entry name" value="FAD/NAD-bd_sf"/>
</dbReference>
<dbReference type="PATRIC" id="fig|1280949.3.peg.3293"/>
<name>A0A069E1B9_9PROT</name>
<dbReference type="RefSeq" id="WP_035573541.1">
    <property type="nucleotide sequence ID" value="NZ_ARYH01000003.1"/>
</dbReference>
<dbReference type="AlphaFoldDB" id="A0A069E1B9"/>
<dbReference type="Gene3D" id="3.50.50.60">
    <property type="entry name" value="FAD/NAD(P)-binding domain"/>
    <property type="match status" value="1"/>
</dbReference>
<comment type="caution">
    <text evidence="2">The sequence shown here is derived from an EMBL/GenBank/DDBJ whole genome shotgun (WGS) entry which is preliminary data.</text>
</comment>
<dbReference type="PANTHER" id="PTHR46865:SF8">
    <property type="entry name" value="POSSIBLE OXIDOREDUCTASE"/>
    <property type="match status" value="1"/>
</dbReference>
<dbReference type="PANTHER" id="PTHR46865">
    <property type="entry name" value="OXIDOREDUCTASE-RELATED"/>
    <property type="match status" value="1"/>
</dbReference>